<sequence length="506" mass="55310">MPREEELSNHIKKLELELGEKDRRLIVQDTKISQKELSLRENQKVIRDLQEKVAKLTTEKQQLQLQIEDIRKIRPKPTPSMLMNSLKLAMEDLKSSLQPKAGMRAGYSVNKFDIDLKAAITMGDNNELRLVLPDPGEKIPGDVLSSIRFTFQSEPEAEIPDEELVEAPSILGLTLETAREELAAKGLTQGETEYRQSKYPTGTVIGQYPDGGDLVPPESPIDIVVSNNNVVGVPMVTGTPLEDAKTVIEKAGLSVGKIVSRENPAPAGTVIEQDPDPEMQLPEKSSVDLMIAAEPKIKVPDLKGLSLEDATRVLKKENLDLGEVRRKTSPAPPNSVLDQRPAPDEAVPAGTAVALMLSQQPEPVQITVPNLVARSLAQAKMILQRSTLSAGRITYRKHSSKDGVVADQSPKGGDKADKGADVDLVVWKKVAGREVIGAVLANPEIERTGYKAPTIKTRLDSAGIDSVEKLEELSALSDAEIARKLRLRDRTRAPQALREIIRKSLG</sequence>
<dbReference type="EMBL" id="VDCI01000005">
    <property type="protein sequence ID" value="TNJ36445.1"/>
    <property type="molecule type" value="Genomic_DNA"/>
</dbReference>
<gene>
    <name evidence="3" type="ORF">FGF68_06820</name>
</gene>
<keyword evidence="4" id="KW-1185">Reference proteome</keyword>
<accession>A0A5C4RZM5</accession>
<dbReference type="RefSeq" id="WP_139626624.1">
    <property type="nucleotide sequence ID" value="NZ_VDCI01000005.1"/>
</dbReference>
<keyword evidence="1" id="KW-0175">Coiled coil</keyword>
<dbReference type="CDD" id="cd06577">
    <property type="entry name" value="PASTA_pknB"/>
    <property type="match status" value="4"/>
</dbReference>
<dbReference type="Gene3D" id="3.30.10.20">
    <property type="match status" value="4"/>
</dbReference>
<feature type="domain" description="PASTA" evidence="2">
    <location>
        <begin position="161"/>
        <end position="227"/>
    </location>
</feature>
<dbReference type="SMART" id="SM00740">
    <property type="entry name" value="PASTA"/>
    <property type="match status" value="4"/>
</dbReference>
<proteinExistence type="predicted"/>
<evidence type="ECO:0000313" key="4">
    <source>
        <dbReference type="Proteomes" id="UP000309544"/>
    </source>
</evidence>
<dbReference type="Pfam" id="PF03793">
    <property type="entry name" value="PASTA"/>
    <property type="match status" value="4"/>
</dbReference>
<comment type="caution">
    <text evidence="3">The sequence shown here is derived from an EMBL/GenBank/DDBJ whole genome shotgun (WGS) entry which is preliminary data.</text>
</comment>
<evidence type="ECO:0000313" key="3">
    <source>
        <dbReference type="EMBL" id="TNJ36445.1"/>
    </source>
</evidence>
<evidence type="ECO:0000256" key="1">
    <source>
        <dbReference type="SAM" id="Coils"/>
    </source>
</evidence>
<evidence type="ECO:0000259" key="2">
    <source>
        <dbReference type="PROSITE" id="PS51178"/>
    </source>
</evidence>
<dbReference type="PROSITE" id="PS51178">
    <property type="entry name" value="PASTA"/>
    <property type="match status" value="3"/>
</dbReference>
<dbReference type="InterPro" id="IPR005543">
    <property type="entry name" value="PASTA_dom"/>
</dbReference>
<feature type="domain" description="PASTA" evidence="2">
    <location>
        <begin position="362"/>
        <end position="428"/>
    </location>
</feature>
<reference evidence="3 4" key="1">
    <citation type="submission" date="2019-05" db="EMBL/GenBank/DDBJ databases">
        <title>Draft Whole-Genome sequence of the green sulfur bacterium Prosthecochloris vibrioformis DSM 260.</title>
        <authorList>
            <person name="Meyer T.E."/>
            <person name="Kyndt J.A."/>
        </authorList>
    </citation>
    <scope>NUCLEOTIDE SEQUENCE [LARGE SCALE GENOMIC DNA]</scope>
    <source>
        <strain evidence="3 4">DSM 260</strain>
    </source>
</reference>
<dbReference type="Proteomes" id="UP000309544">
    <property type="component" value="Unassembled WGS sequence"/>
</dbReference>
<feature type="domain" description="PASTA" evidence="2">
    <location>
        <begin position="293"/>
        <end position="359"/>
    </location>
</feature>
<organism evidence="3 4">
    <name type="scientific">Prosthecochloris vibrioformis</name>
    <name type="common">Chlorobium vibrioforme</name>
    <dbReference type="NCBI Taxonomy" id="1098"/>
    <lineage>
        <taxon>Bacteria</taxon>
        <taxon>Pseudomonadati</taxon>
        <taxon>Chlorobiota</taxon>
        <taxon>Chlorobiia</taxon>
        <taxon>Chlorobiales</taxon>
        <taxon>Chlorobiaceae</taxon>
        <taxon>Prosthecochloris</taxon>
    </lineage>
</organism>
<feature type="coiled-coil region" evidence="1">
    <location>
        <begin position="4"/>
        <end position="73"/>
    </location>
</feature>
<name>A0A5C4RZM5_PROVB</name>
<dbReference type="AlphaFoldDB" id="A0A5C4RZM5"/>
<protein>
    <submittedName>
        <fullName evidence="3">PASTA domain-containing protein</fullName>
    </submittedName>
</protein>